<dbReference type="GO" id="GO:0003677">
    <property type="term" value="F:DNA binding"/>
    <property type="evidence" value="ECO:0007669"/>
    <property type="project" value="UniProtKB-UniRule"/>
</dbReference>
<sequence length="286" mass="33335">MDPALVKERQKFINRQLAQPSVEKRKSQPVTKFKPEKSVKTFTSTPATSGSKSYNYKLTTGRSRSRFGVLNKIVNYMKERYQYGENSPLSLDELLDRTQTTDIESTDKDWLAKHALVNNEKISIQDGKFKFKPKFDIKSKKQLYRFLKKRYENGLGGVYIDDVKESLPNSENIIKNLDDSVTILTRPNDKKQVIYFNDIKNKFDVSEEFKQLWYSVSVDVSEIDIEVYLKKAGITVMEDSGRTKRKAPPRKNPRQSKRSRQFKFTNTHLDKDTLKDYSDIVTKTDK</sequence>
<evidence type="ECO:0000313" key="10">
    <source>
        <dbReference type="EMBL" id="EDV27115.1"/>
    </source>
</evidence>
<dbReference type="Pfam" id="PF02186">
    <property type="entry name" value="TFIIE_beta"/>
    <property type="match status" value="1"/>
</dbReference>
<comment type="similarity">
    <text evidence="7">Belongs to the TFIIE beta subunit family.</text>
</comment>
<accession>B3RSV9</accession>
<dbReference type="HOGENOM" id="CLU_086770_0_0_1"/>
<dbReference type="InterPro" id="IPR016656">
    <property type="entry name" value="TFIIE-bsu"/>
</dbReference>
<dbReference type="OrthoDB" id="5323195at2759"/>
<evidence type="ECO:0000259" key="9">
    <source>
        <dbReference type="PROSITE" id="PS51351"/>
    </source>
</evidence>
<gene>
    <name evidence="10" type="ORF">TRIADDRAFT_54747</name>
</gene>
<evidence type="ECO:0000313" key="11">
    <source>
        <dbReference type="Proteomes" id="UP000009022"/>
    </source>
</evidence>
<evidence type="ECO:0000256" key="4">
    <source>
        <dbReference type="ARBA" id="ARBA00023163"/>
    </source>
</evidence>
<dbReference type="Pfam" id="PF18121">
    <property type="entry name" value="TFA2_Winged_2"/>
    <property type="match status" value="1"/>
</dbReference>
<dbReference type="KEGG" id="tad:TRIADDRAFT_54747"/>
<dbReference type="FunFam" id="1.10.10.10:FF:000177">
    <property type="entry name" value="Transcription initiation factor IIE subunit beta"/>
    <property type="match status" value="1"/>
</dbReference>
<dbReference type="FunCoup" id="B3RSV9">
    <property type="interactions" value="1891"/>
</dbReference>
<dbReference type="InterPro" id="IPR036388">
    <property type="entry name" value="WH-like_DNA-bd_sf"/>
</dbReference>
<dbReference type="PANTHER" id="PTHR12716:SF8">
    <property type="entry name" value="TRANSCRIPTION INITIATION FACTOR IIE SUBUNIT BETA"/>
    <property type="match status" value="1"/>
</dbReference>
<evidence type="ECO:0000256" key="6">
    <source>
        <dbReference type="ARBA" id="ARBA00025581"/>
    </source>
</evidence>
<feature type="compositionally biased region" description="Basic residues" evidence="8">
    <location>
        <begin position="243"/>
        <end position="261"/>
    </location>
</feature>
<dbReference type="Gene3D" id="1.10.10.10">
    <property type="entry name" value="Winged helix-like DNA-binding domain superfamily/Winged helix DNA-binding domain"/>
    <property type="match status" value="1"/>
</dbReference>
<dbReference type="GO" id="GO:0005673">
    <property type="term" value="C:transcription factor TFIIE complex"/>
    <property type="evidence" value="ECO:0000318"/>
    <property type="project" value="GO_Central"/>
</dbReference>
<dbReference type="InterPro" id="IPR003166">
    <property type="entry name" value="TFIIE_bsu_DNA-bd"/>
</dbReference>
<feature type="domain" description="TFIIE beta" evidence="9">
    <location>
        <begin position="47"/>
        <end position="138"/>
    </location>
</feature>
<dbReference type="PhylomeDB" id="B3RSV9"/>
<dbReference type="SUPFAM" id="SSF46785">
    <property type="entry name" value="Winged helix' DNA-binding domain"/>
    <property type="match status" value="1"/>
</dbReference>
<evidence type="ECO:0000256" key="3">
    <source>
        <dbReference type="ARBA" id="ARBA00023125"/>
    </source>
</evidence>
<dbReference type="PIRSF" id="PIRSF016398">
    <property type="entry name" value="TFIIE-beta"/>
    <property type="match status" value="1"/>
</dbReference>
<reference evidence="10 11" key="1">
    <citation type="journal article" date="2008" name="Nature">
        <title>The Trichoplax genome and the nature of placozoans.</title>
        <authorList>
            <person name="Srivastava M."/>
            <person name="Begovic E."/>
            <person name="Chapman J."/>
            <person name="Putnam N.H."/>
            <person name="Hellsten U."/>
            <person name="Kawashima T."/>
            <person name="Kuo A."/>
            <person name="Mitros T."/>
            <person name="Salamov A."/>
            <person name="Carpenter M.L."/>
            <person name="Signorovitch A.Y."/>
            <person name="Moreno M.A."/>
            <person name="Kamm K."/>
            <person name="Grimwood J."/>
            <person name="Schmutz J."/>
            <person name="Shapiro H."/>
            <person name="Grigoriev I.V."/>
            <person name="Buss L.W."/>
            <person name="Schierwater B."/>
            <person name="Dellaporta S.L."/>
            <person name="Rokhsar D.S."/>
        </authorList>
    </citation>
    <scope>NUCLEOTIDE SEQUENCE [LARGE SCALE GENOMIC DNA]</scope>
    <source>
        <strain evidence="10 11">Grell-BS-1999</strain>
    </source>
</reference>
<comment type="function">
    <text evidence="6 7">Recruits TFIIH to the initiation complex and stimulates the RNA polymerase II C-terminal domain kinase and DNA-dependent ATPase activities of TFIIH. Both TFIIH and TFIIE are required for promoter clearance by RNA polymerase.</text>
</comment>
<evidence type="ECO:0000256" key="8">
    <source>
        <dbReference type="SAM" id="MobiDB-lite"/>
    </source>
</evidence>
<dbReference type="InterPro" id="IPR040501">
    <property type="entry name" value="TFA2_Winged_2"/>
</dbReference>
<feature type="region of interest" description="Disordered" evidence="8">
    <location>
        <begin position="19"/>
        <end position="49"/>
    </location>
</feature>
<dbReference type="EMBL" id="DS985243">
    <property type="protein sequence ID" value="EDV27115.1"/>
    <property type="molecule type" value="Genomic_DNA"/>
</dbReference>
<protein>
    <recommendedName>
        <fullName evidence="7">Transcription initiation factor IIE subunit beta</fullName>
    </recommendedName>
</protein>
<dbReference type="Proteomes" id="UP000009022">
    <property type="component" value="Unassembled WGS sequence"/>
</dbReference>
<dbReference type="AlphaFoldDB" id="B3RSV9"/>
<dbReference type="GO" id="GO:0006367">
    <property type="term" value="P:transcription initiation at RNA polymerase II promoter"/>
    <property type="evidence" value="ECO:0000318"/>
    <property type="project" value="GO_Central"/>
</dbReference>
<keyword evidence="11" id="KW-1185">Reference proteome</keyword>
<dbReference type="PROSITE" id="PS51351">
    <property type="entry name" value="TFIIE_BETA_C"/>
    <property type="match status" value="1"/>
</dbReference>
<organism evidence="10 11">
    <name type="scientific">Trichoplax adhaerens</name>
    <name type="common">Trichoplax reptans</name>
    <dbReference type="NCBI Taxonomy" id="10228"/>
    <lineage>
        <taxon>Eukaryota</taxon>
        <taxon>Metazoa</taxon>
        <taxon>Placozoa</taxon>
        <taxon>Uniplacotomia</taxon>
        <taxon>Trichoplacea</taxon>
        <taxon>Trichoplacidae</taxon>
        <taxon>Trichoplax</taxon>
    </lineage>
</organism>
<keyword evidence="4 7" id="KW-0804">Transcription</keyword>
<feature type="compositionally biased region" description="Polar residues" evidence="8">
    <location>
        <begin position="40"/>
        <end position="49"/>
    </location>
</feature>
<dbReference type="CTD" id="6752324"/>
<evidence type="ECO:0000256" key="7">
    <source>
        <dbReference type="PIRNR" id="PIRNR016398"/>
    </source>
</evidence>
<keyword evidence="5 7" id="KW-0539">Nucleus</keyword>
<keyword evidence="3 7" id="KW-0238">DNA-binding</keyword>
<dbReference type="STRING" id="10228.B3RSV9"/>
<comment type="subcellular location">
    <subcellularLocation>
        <location evidence="1 7">Nucleus</location>
    </subcellularLocation>
</comment>
<comment type="subunit">
    <text evidence="7">Tetramer of two alpha and two beta chains.</text>
</comment>
<evidence type="ECO:0000256" key="5">
    <source>
        <dbReference type="ARBA" id="ARBA00023242"/>
    </source>
</evidence>
<dbReference type="InterPro" id="IPR036390">
    <property type="entry name" value="WH_DNA-bd_sf"/>
</dbReference>
<dbReference type="GeneID" id="6752324"/>
<dbReference type="PANTHER" id="PTHR12716">
    <property type="entry name" value="TRANSCRIPTION INITIATION FACTOR IIE, BETA SUBUNIT"/>
    <property type="match status" value="1"/>
</dbReference>
<dbReference type="OMA" id="AFKRRAM"/>
<dbReference type="InParanoid" id="B3RSV9"/>
<evidence type="ECO:0000256" key="2">
    <source>
        <dbReference type="ARBA" id="ARBA00023015"/>
    </source>
</evidence>
<keyword evidence="2 7" id="KW-0805">Transcription regulation</keyword>
<feature type="region of interest" description="Disordered" evidence="8">
    <location>
        <begin position="239"/>
        <end position="263"/>
    </location>
</feature>
<name>B3RSV9_TRIAD</name>
<evidence type="ECO:0000256" key="1">
    <source>
        <dbReference type="ARBA" id="ARBA00004123"/>
    </source>
</evidence>
<dbReference type="RefSeq" id="XP_002111111.1">
    <property type="nucleotide sequence ID" value="XM_002111075.1"/>
</dbReference>
<dbReference type="eggNOG" id="KOG3095">
    <property type="taxonomic scope" value="Eukaryota"/>
</dbReference>
<dbReference type="CDD" id="cd07977">
    <property type="entry name" value="TFIIE_beta_winged_helix"/>
    <property type="match status" value="1"/>
</dbReference>
<proteinExistence type="inferred from homology"/>